<gene>
    <name evidence="12" type="ORF">GA0070613_0929</name>
</gene>
<dbReference type="EMBL" id="LT607754">
    <property type="protein sequence ID" value="SCG41910.1"/>
    <property type="molecule type" value="Genomic_DNA"/>
</dbReference>
<organism evidence="12 13">
    <name type="scientific">Micromonospora inositola</name>
    <dbReference type="NCBI Taxonomy" id="47865"/>
    <lineage>
        <taxon>Bacteria</taxon>
        <taxon>Bacillati</taxon>
        <taxon>Actinomycetota</taxon>
        <taxon>Actinomycetes</taxon>
        <taxon>Micromonosporales</taxon>
        <taxon>Micromonosporaceae</taxon>
        <taxon>Micromonospora</taxon>
    </lineage>
</organism>
<feature type="domain" description="Cas12f1-like TNB" evidence="10">
    <location>
        <begin position="315"/>
        <end position="381"/>
    </location>
</feature>
<evidence type="ECO:0000313" key="12">
    <source>
        <dbReference type="EMBL" id="SCG41910.1"/>
    </source>
</evidence>
<evidence type="ECO:0000256" key="1">
    <source>
        <dbReference type="ARBA" id="ARBA00008761"/>
    </source>
</evidence>
<keyword evidence="6" id="KW-0238">DNA-binding</keyword>
<dbReference type="Proteomes" id="UP000198221">
    <property type="component" value="Chromosome I"/>
</dbReference>
<evidence type="ECO:0000256" key="8">
    <source>
        <dbReference type="SAM" id="MobiDB-lite"/>
    </source>
</evidence>
<accession>A0A1C5H7D9</accession>
<proteinExistence type="inferred from homology"/>
<reference evidence="13" key="1">
    <citation type="submission" date="2016-06" db="EMBL/GenBank/DDBJ databases">
        <authorList>
            <person name="Varghese N."/>
            <person name="Submissions Spin"/>
        </authorList>
    </citation>
    <scope>NUCLEOTIDE SEQUENCE [LARGE SCALE GENOMIC DNA]</scope>
    <source>
        <strain evidence="13">DSM 43819</strain>
    </source>
</reference>
<protein>
    <submittedName>
        <fullName evidence="12">Putative transposase</fullName>
    </submittedName>
</protein>
<dbReference type="PANTHER" id="PTHR30405:SF25">
    <property type="entry name" value="RNA-GUIDED DNA ENDONUCLEASE INSQ-RELATED"/>
    <property type="match status" value="1"/>
</dbReference>
<evidence type="ECO:0000256" key="6">
    <source>
        <dbReference type="ARBA" id="ARBA00023125"/>
    </source>
</evidence>
<dbReference type="InterPro" id="IPR051399">
    <property type="entry name" value="RNA-guided_DNA_endo/Transpos"/>
</dbReference>
<dbReference type="GO" id="GO:0046872">
    <property type="term" value="F:metal ion binding"/>
    <property type="evidence" value="ECO:0007669"/>
    <property type="project" value="UniProtKB-KW"/>
</dbReference>
<keyword evidence="7" id="KW-0233">DNA recombination</keyword>
<evidence type="ECO:0000256" key="5">
    <source>
        <dbReference type="ARBA" id="ARBA00022833"/>
    </source>
</evidence>
<dbReference type="AlphaFoldDB" id="A0A1C5H7D9"/>
<dbReference type="InterPro" id="IPR001959">
    <property type="entry name" value="Transposase"/>
</dbReference>
<keyword evidence="4" id="KW-0479">Metal-binding</keyword>
<comment type="similarity">
    <text evidence="2">In the N-terminal section; belongs to the transposase 2 family.</text>
</comment>
<dbReference type="Pfam" id="PF07282">
    <property type="entry name" value="Cas12f1-like_TNB"/>
    <property type="match status" value="1"/>
</dbReference>
<dbReference type="PANTHER" id="PTHR30405">
    <property type="entry name" value="TRANSPOSASE"/>
    <property type="match status" value="1"/>
</dbReference>
<name>A0A1C5H7D9_9ACTN</name>
<dbReference type="NCBIfam" id="NF040570">
    <property type="entry name" value="guided_TnpB"/>
    <property type="match status" value="1"/>
</dbReference>
<dbReference type="InterPro" id="IPR010095">
    <property type="entry name" value="Cas12f1-like_TNB"/>
</dbReference>
<keyword evidence="5" id="KW-0862">Zinc</keyword>
<keyword evidence="13" id="KW-1185">Reference proteome</keyword>
<dbReference type="InterPro" id="IPR021027">
    <property type="entry name" value="Transposase_put_HTH"/>
</dbReference>
<dbReference type="GO" id="GO:0032196">
    <property type="term" value="P:transposition"/>
    <property type="evidence" value="ECO:0007669"/>
    <property type="project" value="UniProtKB-KW"/>
</dbReference>
<evidence type="ECO:0000256" key="3">
    <source>
        <dbReference type="ARBA" id="ARBA00022578"/>
    </source>
</evidence>
<keyword evidence="3" id="KW-0815">Transposition</keyword>
<sequence>MAPPESPQIVTGRCDSSVAMKTTRVKRAFKYRFYPTEAQAAELSRTFGCVRKVYNLALAARTEAWTLRQERVSYNATSAMLTAWKKTGELAYLNEVSSVPLQQALRHLQTAFTNFFAKRAQYPRFKSRKRSRKSAEYTTSAFRFRDGTLTLAKMGEPLHIVWSRPLPEGAKPSTVTVSQDSAGRWFVSLLCEDQTLQPLPPTTAAIGIDAGLDHLLTLSTGEKITNPRHGQRDRVRLARAQRELSRKAKGSANRDNARRKVAKVYARIADRRRDHLHKITTRLVRDNQTIVIEDLTVRNLLKNHTLARAISDAAWREFRSMLEYKAQWYGRKVIAVDRWFPSSKLCSTCGTVRVTMPLHVRTWTCDCGAIHDRDVNAARNILAAGLAVSACGAGVRPQREPSRTRRSVTKQETSRATVGIPVLQGREDVNTASPVR</sequence>
<dbReference type="GO" id="GO:0003677">
    <property type="term" value="F:DNA binding"/>
    <property type="evidence" value="ECO:0007669"/>
    <property type="project" value="UniProtKB-KW"/>
</dbReference>
<evidence type="ECO:0000313" key="13">
    <source>
        <dbReference type="Proteomes" id="UP000198221"/>
    </source>
</evidence>
<dbReference type="Pfam" id="PF01385">
    <property type="entry name" value="OrfB_IS605"/>
    <property type="match status" value="1"/>
</dbReference>
<feature type="domain" description="Probable transposase IS891/IS1136/IS1341" evidence="9">
    <location>
        <begin position="190"/>
        <end position="303"/>
    </location>
</feature>
<evidence type="ECO:0000259" key="9">
    <source>
        <dbReference type="Pfam" id="PF01385"/>
    </source>
</evidence>
<feature type="domain" description="Transposase putative helix-turn-helix" evidence="11">
    <location>
        <begin position="25"/>
        <end position="68"/>
    </location>
</feature>
<dbReference type="GO" id="GO:0006310">
    <property type="term" value="P:DNA recombination"/>
    <property type="evidence" value="ECO:0007669"/>
    <property type="project" value="UniProtKB-KW"/>
</dbReference>
<dbReference type="NCBIfam" id="TIGR01766">
    <property type="entry name" value="IS200/IS605 family accessory protein TnpB-like domain"/>
    <property type="match status" value="1"/>
</dbReference>
<dbReference type="Pfam" id="PF12323">
    <property type="entry name" value="HTH_OrfB_IS605"/>
    <property type="match status" value="1"/>
</dbReference>
<evidence type="ECO:0000259" key="10">
    <source>
        <dbReference type="Pfam" id="PF07282"/>
    </source>
</evidence>
<comment type="similarity">
    <text evidence="1">In the C-terminal section; belongs to the transposase 35 family.</text>
</comment>
<evidence type="ECO:0000259" key="11">
    <source>
        <dbReference type="Pfam" id="PF12323"/>
    </source>
</evidence>
<evidence type="ECO:0000256" key="2">
    <source>
        <dbReference type="ARBA" id="ARBA00011044"/>
    </source>
</evidence>
<feature type="region of interest" description="Disordered" evidence="8">
    <location>
        <begin position="397"/>
        <end position="436"/>
    </location>
</feature>
<evidence type="ECO:0000256" key="7">
    <source>
        <dbReference type="ARBA" id="ARBA00023172"/>
    </source>
</evidence>
<evidence type="ECO:0000256" key="4">
    <source>
        <dbReference type="ARBA" id="ARBA00022723"/>
    </source>
</evidence>